<dbReference type="EMBL" id="MHLN01000004">
    <property type="protein sequence ID" value="OGZ12492.1"/>
    <property type="molecule type" value="Genomic_DNA"/>
</dbReference>
<keyword evidence="1" id="KW-0812">Transmembrane</keyword>
<name>A0A1G2DGD9_9BACT</name>
<evidence type="ECO:0000313" key="3">
    <source>
        <dbReference type="Proteomes" id="UP000178099"/>
    </source>
</evidence>
<organism evidence="2 3">
    <name type="scientific">Candidatus Lloydbacteria bacterium RIFCSPHIGHO2_02_FULL_51_22</name>
    <dbReference type="NCBI Taxonomy" id="1798663"/>
    <lineage>
        <taxon>Bacteria</taxon>
        <taxon>Candidatus Lloydiibacteriota</taxon>
    </lineage>
</organism>
<dbReference type="AlphaFoldDB" id="A0A1G2DGD9"/>
<keyword evidence="1" id="KW-0472">Membrane</keyword>
<feature type="transmembrane region" description="Helical" evidence="1">
    <location>
        <begin position="12"/>
        <end position="33"/>
    </location>
</feature>
<keyword evidence="1" id="KW-1133">Transmembrane helix</keyword>
<accession>A0A1G2DGD9</accession>
<evidence type="ECO:0000256" key="1">
    <source>
        <dbReference type="SAM" id="Phobius"/>
    </source>
</evidence>
<dbReference type="Proteomes" id="UP000178099">
    <property type="component" value="Unassembled WGS sequence"/>
</dbReference>
<protein>
    <submittedName>
        <fullName evidence="2">Uncharacterized protein</fullName>
    </submittedName>
</protein>
<feature type="transmembrane region" description="Helical" evidence="1">
    <location>
        <begin position="53"/>
        <end position="72"/>
    </location>
</feature>
<evidence type="ECO:0000313" key="2">
    <source>
        <dbReference type="EMBL" id="OGZ12492.1"/>
    </source>
</evidence>
<comment type="caution">
    <text evidence="2">The sequence shown here is derived from an EMBL/GenBank/DDBJ whole genome shotgun (WGS) entry which is preliminary data.</text>
</comment>
<reference evidence="2 3" key="1">
    <citation type="journal article" date="2016" name="Nat. Commun.">
        <title>Thousands of microbial genomes shed light on interconnected biogeochemical processes in an aquifer system.</title>
        <authorList>
            <person name="Anantharaman K."/>
            <person name="Brown C.T."/>
            <person name="Hug L.A."/>
            <person name="Sharon I."/>
            <person name="Castelle C.J."/>
            <person name="Probst A.J."/>
            <person name="Thomas B.C."/>
            <person name="Singh A."/>
            <person name="Wilkins M.J."/>
            <person name="Karaoz U."/>
            <person name="Brodie E.L."/>
            <person name="Williams K.H."/>
            <person name="Hubbard S.S."/>
            <person name="Banfield J.F."/>
        </authorList>
    </citation>
    <scope>NUCLEOTIDE SEQUENCE [LARGE SCALE GENOMIC DNA]</scope>
</reference>
<sequence length="93" mass="10201">MRLLFQHAKEFLKNLSTGVFGGIVVVVGVALFVVALSKFGGLMDAYYNPLPTWIRGTIGVSILSLATTLALAKWGEKIREDLAMSRFRATLSR</sequence>
<gene>
    <name evidence="2" type="ORF">A3D67_01675</name>
</gene>
<proteinExistence type="predicted"/>